<protein>
    <submittedName>
        <fullName evidence="9">EGF-like domain protein</fullName>
    </submittedName>
</protein>
<feature type="domain" description="EGF-like" evidence="8">
    <location>
        <begin position="469"/>
        <end position="507"/>
    </location>
</feature>
<dbReference type="PROSITE" id="PS01187">
    <property type="entry name" value="EGF_CA"/>
    <property type="match status" value="1"/>
</dbReference>
<keyword evidence="1 6" id="KW-0245">EGF-like domain</keyword>
<evidence type="ECO:0000256" key="3">
    <source>
        <dbReference type="ARBA" id="ARBA00022737"/>
    </source>
</evidence>
<keyword evidence="4 6" id="KW-1015">Disulfide bond</keyword>
<evidence type="ECO:0000256" key="2">
    <source>
        <dbReference type="ARBA" id="ARBA00022729"/>
    </source>
</evidence>
<evidence type="ECO:0000313" key="9">
    <source>
        <dbReference type="EMBL" id="KJH46964.1"/>
    </source>
</evidence>
<dbReference type="SMART" id="SM00181">
    <property type="entry name" value="EGF"/>
    <property type="match status" value="5"/>
</dbReference>
<keyword evidence="2" id="KW-0732">Signal</keyword>
<dbReference type="Pfam" id="PF12661">
    <property type="entry name" value="hEGF"/>
    <property type="match status" value="1"/>
</dbReference>
<evidence type="ECO:0000256" key="6">
    <source>
        <dbReference type="PROSITE-ProRule" id="PRU00076"/>
    </source>
</evidence>
<dbReference type="InterPro" id="IPR000742">
    <property type="entry name" value="EGF"/>
</dbReference>
<keyword evidence="10" id="KW-1185">Reference proteome</keyword>
<feature type="domain" description="EGF-like" evidence="8">
    <location>
        <begin position="315"/>
        <end position="351"/>
    </location>
</feature>
<dbReference type="InterPro" id="IPR049883">
    <property type="entry name" value="NOTCH1_EGF-like"/>
</dbReference>
<dbReference type="PROSITE" id="PS00010">
    <property type="entry name" value="ASX_HYDROXYL"/>
    <property type="match status" value="2"/>
</dbReference>
<evidence type="ECO:0000256" key="7">
    <source>
        <dbReference type="SAM" id="Phobius"/>
    </source>
</evidence>
<organism evidence="9 10">
    <name type="scientific">Dictyocaulus viviparus</name>
    <name type="common">Bovine lungworm</name>
    <dbReference type="NCBI Taxonomy" id="29172"/>
    <lineage>
        <taxon>Eukaryota</taxon>
        <taxon>Metazoa</taxon>
        <taxon>Ecdysozoa</taxon>
        <taxon>Nematoda</taxon>
        <taxon>Chromadorea</taxon>
        <taxon>Rhabditida</taxon>
        <taxon>Rhabditina</taxon>
        <taxon>Rhabditomorpha</taxon>
        <taxon>Strongyloidea</taxon>
        <taxon>Metastrongylidae</taxon>
        <taxon>Dictyocaulus</taxon>
    </lineage>
</organism>
<dbReference type="Pfam" id="PF25314">
    <property type="entry name" value="TNFR_nem"/>
    <property type="match status" value="1"/>
</dbReference>
<feature type="transmembrane region" description="Helical" evidence="7">
    <location>
        <begin position="558"/>
        <end position="581"/>
    </location>
</feature>
<dbReference type="CDD" id="cd00053">
    <property type="entry name" value="EGF"/>
    <property type="match status" value="1"/>
</dbReference>
<keyword evidence="7" id="KW-0812">Transmembrane</keyword>
<dbReference type="InterPro" id="IPR000152">
    <property type="entry name" value="EGF-type_Asp/Asn_hydroxyl_site"/>
</dbReference>
<feature type="transmembrane region" description="Helical" evidence="7">
    <location>
        <begin position="6"/>
        <end position="27"/>
    </location>
</feature>
<dbReference type="InterPro" id="IPR018097">
    <property type="entry name" value="EGF_Ca-bd_CS"/>
</dbReference>
<dbReference type="Gene3D" id="2.10.25.10">
    <property type="entry name" value="Laminin"/>
    <property type="match status" value="3"/>
</dbReference>
<feature type="domain" description="EGF-like" evidence="8">
    <location>
        <begin position="514"/>
        <end position="550"/>
    </location>
</feature>
<gene>
    <name evidence="9" type="ORF">DICVIV_06986</name>
</gene>
<name>A0A0D8XT76_DICVI</name>
<evidence type="ECO:0000256" key="1">
    <source>
        <dbReference type="ARBA" id="ARBA00022536"/>
    </source>
</evidence>
<comment type="caution">
    <text evidence="6">Lacks conserved residue(s) required for the propagation of feature annotation.</text>
</comment>
<dbReference type="EMBL" id="KN716327">
    <property type="protein sequence ID" value="KJH46964.1"/>
    <property type="molecule type" value="Genomic_DNA"/>
</dbReference>
<feature type="domain" description="EGF-like" evidence="8">
    <location>
        <begin position="362"/>
        <end position="401"/>
    </location>
</feature>
<dbReference type="AlphaFoldDB" id="A0A0D8XT76"/>
<dbReference type="InterPro" id="IPR013032">
    <property type="entry name" value="EGF-like_CS"/>
</dbReference>
<evidence type="ECO:0000256" key="4">
    <source>
        <dbReference type="ARBA" id="ARBA00023157"/>
    </source>
</evidence>
<dbReference type="Pfam" id="PF25478">
    <property type="entry name" value="EGF_Mua-3"/>
    <property type="match status" value="1"/>
</dbReference>
<dbReference type="PANTHER" id="PTHR24050:SF28">
    <property type="entry name" value="UROMODULIN-LIKE"/>
    <property type="match status" value="1"/>
</dbReference>
<dbReference type="InterPro" id="IPR009030">
    <property type="entry name" value="Growth_fac_rcpt_cys_sf"/>
</dbReference>
<keyword evidence="3" id="KW-0677">Repeat</keyword>
<evidence type="ECO:0000259" key="8">
    <source>
        <dbReference type="PROSITE" id="PS50026"/>
    </source>
</evidence>
<dbReference type="FunFam" id="2.10.25.10:FF:000038">
    <property type="entry name" value="Fibrillin 2"/>
    <property type="match status" value="1"/>
</dbReference>
<proteinExistence type="predicted"/>
<accession>A0A0D8XT76</accession>
<dbReference type="CDD" id="cd00054">
    <property type="entry name" value="EGF_CA"/>
    <property type="match status" value="2"/>
</dbReference>
<dbReference type="InterPro" id="IPR001881">
    <property type="entry name" value="EGF-like_Ca-bd_dom"/>
</dbReference>
<dbReference type="PANTHER" id="PTHR24050">
    <property type="entry name" value="PA14 DOMAIN-CONTAINING PROTEIN"/>
    <property type="match status" value="1"/>
</dbReference>
<reference evidence="9 10" key="1">
    <citation type="submission" date="2013-11" db="EMBL/GenBank/DDBJ databases">
        <title>Draft genome of the bovine lungworm Dictyocaulus viviparus.</title>
        <authorList>
            <person name="Mitreva M."/>
        </authorList>
    </citation>
    <scope>NUCLEOTIDE SEQUENCE [LARGE SCALE GENOMIC DNA]</scope>
    <source>
        <strain evidence="9 10">HannoverDv2000</strain>
    </source>
</reference>
<keyword evidence="7" id="KW-1133">Transmembrane helix</keyword>
<feature type="domain" description="EGF-like" evidence="8">
    <location>
        <begin position="410"/>
        <end position="447"/>
    </location>
</feature>
<feature type="disulfide bond" evidence="6">
    <location>
        <begin position="540"/>
        <end position="549"/>
    </location>
</feature>
<dbReference type="Proteomes" id="UP000053766">
    <property type="component" value="Unassembled WGS sequence"/>
</dbReference>
<keyword evidence="7" id="KW-0472">Membrane</keyword>
<evidence type="ECO:0000313" key="10">
    <source>
        <dbReference type="Proteomes" id="UP000053766"/>
    </source>
</evidence>
<dbReference type="Pfam" id="PF07645">
    <property type="entry name" value="EGF_CA"/>
    <property type="match status" value="1"/>
</dbReference>
<dbReference type="PROSITE" id="PS50026">
    <property type="entry name" value="EGF_3"/>
    <property type="match status" value="5"/>
</dbReference>
<keyword evidence="5" id="KW-0325">Glycoprotein</keyword>
<dbReference type="InterPro" id="IPR057353">
    <property type="entry name" value="TNFR_nem"/>
</dbReference>
<feature type="disulfide bond" evidence="6">
    <location>
        <begin position="521"/>
        <end position="538"/>
    </location>
</feature>
<dbReference type="PROSITE" id="PS00022">
    <property type="entry name" value="EGF_1"/>
    <property type="match status" value="1"/>
</dbReference>
<evidence type="ECO:0000256" key="5">
    <source>
        <dbReference type="ARBA" id="ARBA00023180"/>
    </source>
</evidence>
<dbReference type="GO" id="GO:0005509">
    <property type="term" value="F:calcium ion binding"/>
    <property type="evidence" value="ECO:0007669"/>
    <property type="project" value="InterPro"/>
</dbReference>
<sequence length="785" mass="86336">MAQKLNIVLFVVVGKVVCLVRLSSFIITSEFFSTWNHGLLVNGSVKLSGLEDVDKCKLFQHFAKQVKINNGRIDKLKVADDFMLLDPCKVEDQVYGVSCGASFCNEALGEECIAGKLCGCAKGQKRKNTQSSCRVVESFNLPLYVIRDGNTPLKFASNVANPMDEKHKDLVNRQVVTMKWILIRSTILKLFVVPIQINMNILLLYLNLSEKNVIYTGIAQSYDETPLNNGFIAVEVNDIENPSTRNASWVNGLLYNFTSHFVRGSVGEPSTVYTDLLEYILHKNNHEKKERFEIFYVSFQIGKSKLFISPDQANPFSPCYSSDCHPNAVCTPIDKGYTCECPAGYRDLNPSRPGRQCLSFIGVNECEKPELNECSPNARCIDLDYLYKCECISPYVNAAPEGAILGSVCTIDYCSDVHFCPLNSTCKNVDDQARCDCNPGFVDLRKSDRLSEVSRQAGVGDAICMKHADVNECALGLHNCSAVAICTDTKSGYDCRCPDGYTDGNPAEPGRVCAALLCGLCNGHGDCIHDSVTNNVTCSCVDDYSGQFCEVAPSNAGLILMTILALLFLLLTLLCCLYLCARCRCFGRRGISEGSASGREILGSDYYTIPRAKLKPGYAEDMMGHDNAGVLGAYLDDEGSVASDGSLEEIERRITTDITTREIRTTTVRDEMGNIVSHSQTVSHGPMETDTEQYAITSTDHFRHTANGEAVTGIPESSIGGIRENGNAMYGSDVEESDAGNATYDRVTQFSQSHDFLPGSDPRTGIERRRKEVLTTTTAKEVNYF</sequence>
<reference evidence="10" key="2">
    <citation type="journal article" date="2016" name="Sci. Rep.">
        <title>Dictyocaulus viviparus genome, variome and transcriptome elucidate lungworm biology and support future intervention.</title>
        <authorList>
            <person name="McNulty S.N."/>
            <person name="Strube C."/>
            <person name="Rosa B.A."/>
            <person name="Martin J.C."/>
            <person name="Tyagi R."/>
            <person name="Choi Y.J."/>
            <person name="Wang Q."/>
            <person name="Hallsworth Pepin K."/>
            <person name="Zhang X."/>
            <person name="Ozersky P."/>
            <person name="Wilson R.K."/>
            <person name="Sternberg P.W."/>
            <person name="Gasser R.B."/>
            <person name="Mitreva M."/>
        </authorList>
    </citation>
    <scope>NUCLEOTIDE SEQUENCE [LARGE SCALE GENOMIC DNA]</scope>
    <source>
        <strain evidence="10">HannoverDv2000</strain>
    </source>
</reference>
<dbReference type="OrthoDB" id="6022609at2759"/>
<dbReference type="InterPro" id="IPR052235">
    <property type="entry name" value="Nephronectin_domain"/>
</dbReference>
<dbReference type="SUPFAM" id="SSF57184">
    <property type="entry name" value="Growth factor receptor domain"/>
    <property type="match status" value="1"/>
</dbReference>
<dbReference type="SUPFAM" id="SSF57196">
    <property type="entry name" value="EGF/Laminin"/>
    <property type="match status" value="1"/>
</dbReference>
<dbReference type="STRING" id="29172.A0A0D8XT76"/>
<dbReference type="SMART" id="SM00179">
    <property type="entry name" value="EGF_CA"/>
    <property type="match status" value="4"/>
</dbReference>